<keyword evidence="5" id="KW-0418">Kinase</keyword>
<feature type="domain" description="PAC" evidence="9">
    <location>
        <begin position="584"/>
        <end position="636"/>
    </location>
</feature>
<comment type="caution">
    <text evidence="10">The sequence shown here is derived from an EMBL/GenBank/DDBJ whole genome shotgun (WGS) entry which is preliminary data.</text>
</comment>
<protein>
    <recommendedName>
        <fullName evidence="2">histidine kinase</fullName>
        <ecNumber evidence="2">2.7.13.3</ecNumber>
    </recommendedName>
</protein>
<dbReference type="Pfam" id="PF13185">
    <property type="entry name" value="GAF_2"/>
    <property type="match status" value="1"/>
</dbReference>
<evidence type="ECO:0000256" key="3">
    <source>
        <dbReference type="ARBA" id="ARBA00022553"/>
    </source>
</evidence>
<keyword evidence="11" id="KW-1185">Reference proteome</keyword>
<feature type="domain" description="Histidine kinase" evidence="7">
    <location>
        <begin position="996"/>
        <end position="1212"/>
    </location>
</feature>
<dbReference type="SUPFAM" id="SSF47384">
    <property type="entry name" value="Homodimeric domain of signal transducing histidine kinase"/>
    <property type="match status" value="1"/>
</dbReference>
<dbReference type="InterPro" id="IPR005467">
    <property type="entry name" value="His_kinase_dom"/>
</dbReference>
<dbReference type="SUPFAM" id="SSF55785">
    <property type="entry name" value="PYP-like sensor domain (PAS domain)"/>
    <property type="match status" value="5"/>
</dbReference>
<comment type="catalytic activity">
    <reaction evidence="1">
        <text>ATP + protein L-histidine = ADP + protein N-phospho-L-histidine.</text>
        <dbReference type="EC" id="2.7.13.3"/>
    </reaction>
</comment>
<evidence type="ECO:0000313" key="10">
    <source>
        <dbReference type="EMBL" id="MCO5725174.1"/>
    </source>
</evidence>
<dbReference type="Proteomes" id="UP001206312">
    <property type="component" value="Unassembled WGS sequence"/>
</dbReference>
<evidence type="ECO:0000313" key="11">
    <source>
        <dbReference type="Proteomes" id="UP001206312"/>
    </source>
</evidence>
<dbReference type="CDD" id="cd00075">
    <property type="entry name" value="HATPase"/>
    <property type="match status" value="1"/>
</dbReference>
<feature type="domain" description="PAS" evidence="8">
    <location>
        <begin position="27"/>
        <end position="78"/>
    </location>
</feature>
<dbReference type="Pfam" id="PF00512">
    <property type="entry name" value="HisKA"/>
    <property type="match status" value="1"/>
</dbReference>
<dbReference type="PRINTS" id="PR00344">
    <property type="entry name" value="BCTRLSENSOR"/>
</dbReference>
<dbReference type="InterPro" id="IPR000014">
    <property type="entry name" value="PAS"/>
</dbReference>
<dbReference type="InterPro" id="IPR036890">
    <property type="entry name" value="HATPase_C_sf"/>
</dbReference>
<organism evidence="10 11">
    <name type="scientific">Robiginitalea marina</name>
    <dbReference type="NCBI Taxonomy" id="2954105"/>
    <lineage>
        <taxon>Bacteria</taxon>
        <taxon>Pseudomonadati</taxon>
        <taxon>Bacteroidota</taxon>
        <taxon>Flavobacteriia</taxon>
        <taxon>Flavobacteriales</taxon>
        <taxon>Flavobacteriaceae</taxon>
        <taxon>Robiginitalea</taxon>
    </lineage>
</organism>
<dbReference type="EMBL" id="JAMXIB010000007">
    <property type="protein sequence ID" value="MCO5725174.1"/>
    <property type="molecule type" value="Genomic_DNA"/>
</dbReference>
<dbReference type="EC" id="2.7.13.3" evidence="2"/>
<dbReference type="Gene3D" id="3.30.450.20">
    <property type="entry name" value="PAS domain"/>
    <property type="match status" value="6"/>
</dbReference>
<dbReference type="NCBIfam" id="TIGR00229">
    <property type="entry name" value="sensory_box"/>
    <property type="match status" value="2"/>
</dbReference>
<dbReference type="Pfam" id="PF13426">
    <property type="entry name" value="PAS_9"/>
    <property type="match status" value="1"/>
</dbReference>
<keyword evidence="4" id="KW-0808">Transferase</keyword>
<dbReference type="Pfam" id="PF13188">
    <property type="entry name" value="PAS_8"/>
    <property type="match status" value="1"/>
</dbReference>
<dbReference type="InterPro" id="IPR003661">
    <property type="entry name" value="HisK_dim/P_dom"/>
</dbReference>
<feature type="coiled-coil region" evidence="6">
    <location>
        <begin position="798"/>
        <end position="850"/>
    </location>
</feature>
<evidence type="ECO:0000256" key="5">
    <source>
        <dbReference type="ARBA" id="ARBA00022777"/>
    </source>
</evidence>
<evidence type="ECO:0000259" key="9">
    <source>
        <dbReference type="PROSITE" id="PS50113"/>
    </source>
</evidence>
<dbReference type="Gene3D" id="3.30.565.10">
    <property type="entry name" value="Histidine kinase-like ATPase, C-terminal domain"/>
    <property type="match status" value="1"/>
</dbReference>
<dbReference type="PANTHER" id="PTHR43047:SF72">
    <property type="entry name" value="OSMOSENSING HISTIDINE PROTEIN KINASE SLN1"/>
    <property type="match status" value="1"/>
</dbReference>
<keyword evidence="3" id="KW-0597">Phosphoprotein</keyword>
<evidence type="ECO:0000256" key="1">
    <source>
        <dbReference type="ARBA" id="ARBA00000085"/>
    </source>
</evidence>
<evidence type="ECO:0000256" key="2">
    <source>
        <dbReference type="ARBA" id="ARBA00012438"/>
    </source>
</evidence>
<sequence>MAPAPGYRLSEQPRKVYDKNMDPTQVHPSHLLPLFQATGEAVLLIDRKGQIRMGNPAAARLFGTTPEGFDGRAVSEFIPGGIPGEKLEGDQPFTLPYPGQPPGSALMQLQVEAHATGTRGLWLLLLKAIGAVPGQGQKALLKEERIKTDALLEAIPDTILMMDFHGNLLDFYPPLGSGFLSGETLVKGRTLAQFLPSRVMDRFYAAMEQVMQIKQPQQLDFSLTAGATRFYEARLVPMNDLRVLAIVRDVSLQVRSQKALLREKRRLQSYLDSAASMFAVIRPNFEIVLVNQKVCEVLGYSRDALLGKNWLSFLGSPSEGKRLRILFRSTMEGRSELTEYFESHMGTGKGKKRLIRWRNALLKDPDGTITGLICSGADITEQRIMERELLDSEARNRAILKAIPDVILIHGPRGKILDVKALETEDPFWSPETLEGKLVSECFPETIAKPMQTCIRQCMEEGKTTNLEFSLDSELGRRCFEIRYAPAGTGQVLGVARDITRARSTQRVLDLRNRALEAAGNGILISDGSQPDNPVIYCNEAFTKITGYPREEVIGKNCRFLQGDDTEQAAIETIRKALKEGGPSRVVLRNYRKDGSLFWNELTITPILDETGKATHFIGVQNDVSELIFEGERKDLVRNILESITQDLPLEQCANAILKLLGSRLPRLGVQLCLTVPETDMLQPIGSQGLAHSLERHLQQVSLREDSGRPCREATLTKKAVWLSDLRDIPKPGPFLIALEEAGYRSSWSYPVLSSEKMVLGTCTFFSKTPGKPGKEHEELILDALQLAGLAIERHLTRQRLEASQQKLEKYAKNLERDVAERTREVESTVQQLLKTNLSLEQQIRTTQEAEDRALASESLFAAIARNFPKGVIMVFDQALRYLHLQGEELDRLALDRWDFEGMSLSDTPGLSPAQVSDLASKIGNTLEGRHHSFEFQVGENIYDVNSSPLPMREGKGSALLVFSNITEHKKAEKELLRALQIEQELNELKSRFISMASHEFRTPLSAIHSSAILIGKQNEPGKEEKRLRYLNQIKNNVRNLVVILNDFLSLSKLEEGKMSCDPVRFDLLELIRSVLEELESSLKVGQHFVEEVAVGSLMVTLDPKLMRHILLNLLSNAIKYSREDKVIFIHIHCEGDSLTISVKDEGMGIPEAEQDQLFQRFFRAGNAINIPGTGLGLHIVKQYTELMGGTISFQSRLHEGSTFHLHLPVHLNQKADEENSDH</sequence>
<dbReference type="Pfam" id="PF08448">
    <property type="entry name" value="PAS_4"/>
    <property type="match status" value="3"/>
</dbReference>
<dbReference type="PROSITE" id="PS50109">
    <property type="entry name" value="HIS_KIN"/>
    <property type="match status" value="1"/>
</dbReference>
<dbReference type="PANTHER" id="PTHR43047">
    <property type="entry name" value="TWO-COMPONENT HISTIDINE PROTEIN KINASE"/>
    <property type="match status" value="1"/>
</dbReference>
<dbReference type="InterPro" id="IPR003594">
    <property type="entry name" value="HATPase_dom"/>
</dbReference>
<feature type="domain" description="PAC" evidence="9">
    <location>
        <begin position="339"/>
        <end position="391"/>
    </location>
</feature>
<evidence type="ECO:0000259" key="7">
    <source>
        <dbReference type="PROSITE" id="PS50109"/>
    </source>
</evidence>
<dbReference type="CDD" id="cd00082">
    <property type="entry name" value="HisKA"/>
    <property type="match status" value="1"/>
</dbReference>
<dbReference type="InterPro" id="IPR013656">
    <property type="entry name" value="PAS_4"/>
</dbReference>
<evidence type="ECO:0000256" key="4">
    <source>
        <dbReference type="ARBA" id="ARBA00022679"/>
    </source>
</evidence>
<feature type="domain" description="PAS" evidence="8">
    <location>
        <begin position="263"/>
        <end position="334"/>
    </location>
</feature>
<dbReference type="PROSITE" id="PS50112">
    <property type="entry name" value="PAS"/>
    <property type="match status" value="3"/>
</dbReference>
<dbReference type="InterPro" id="IPR029016">
    <property type="entry name" value="GAF-like_dom_sf"/>
</dbReference>
<proteinExistence type="predicted"/>
<dbReference type="InterPro" id="IPR035965">
    <property type="entry name" value="PAS-like_dom_sf"/>
</dbReference>
<dbReference type="SMART" id="SM00086">
    <property type="entry name" value="PAC"/>
    <property type="match status" value="2"/>
</dbReference>
<dbReference type="InterPro" id="IPR000700">
    <property type="entry name" value="PAS-assoc_C"/>
</dbReference>
<dbReference type="RefSeq" id="WP_252741552.1">
    <property type="nucleotide sequence ID" value="NZ_JAMXIB010000007.1"/>
</dbReference>
<dbReference type="InterPro" id="IPR001610">
    <property type="entry name" value="PAC"/>
</dbReference>
<accession>A0ABT1AZP9</accession>
<dbReference type="SMART" id="SM00091">
    <property type="entry name" value="PAS"/>
    <property type="match status" value="5"/>
</dbReference>
<dbReference type="CDD" id="cd00130">
    <property type="entry name" value="PAS"/>
    <property type="match status" value="4"/>
</dbReference>
<evidence type="ECO:0000259" key="8">
    <source>
        <dbReference type="PROSITE" id="PS50112"/>
    </source>
</evidence>
<feature type="domain" description="PAS" evidence="8">
    <location>
        <begin position="514"/>
        <end position="581"/>
    </location>
</feature>
<gene>
    <name evidence="10" type="ORF">NG653_09930</name>
</gene>
<dbReference type="SUPFAM" id="SSF55781">
    <property type="entry name" value="GAF domain-like"/>
    <property type="match status" value="1"/>
</dbReference>
<dbReference type="SUPFAM" id="SSF55874">
    <property type="entry name" value="ATPase domain of HSP90 chaperone/DNA topoisomerase II/histidine kinase"/>
    <property type="match status" value="1"/>
</dbReference>
<name>A0ABT1AZP9_9FLAO</name>
<dbReference type="InterPro" id="IPR036097">
    <property type="entry name" value="HisK_dim/P_sf"/>
</dbReference>
<dbReference type="InterPro" id="IPR003018">
    <property type="entry name" value="GAF"/>
</dbReference>
<dbReference type="Pfam" id="PF02518">
    <property type="entry name" value="HATPase_c"/>
    <property type="match status" value="1"/>
</dbReference>
<keyword evidence="6" id="KW-0175">Coiled coil</keyword>
<dbReference type="Gene3D" id="3.30.450.40">
    <property type="match status" value="1"/>
</dbReference>
<evidence type="ECO:0000256" key="6">
    <source>
        <dbReference type="SAM" id="Coils"/>
    </source>
</evidence>
<dbReference type="InterPro" id="IPR004358">
    <property type="entry name" value="Sig_transdc_His_kin-like_C"/>
</dbReference>
<dbReference type="SMART" id="SM00387">
    <property type="entry name" value="HATPase_c"/>
    <property type="match status" value="1"/>
</dbReference>
<dbReference type="Gene3D" id="1.10.287.130">
    <property type="match status" value="1"/>
</dbReference>
<reference evidence="10 11" key="1">
    <citation type="submission" date="2022-06" db="EMBL/GenBank/DDBJ databases">
        <authorList>
            <person name="Xuan X."/>
        </authorList>
    </citation>
    <scope>NUCLEOTIDE SEQUENCE [LARGE SCALE GENOMIC DNA]</scope>
    <source>
        <strain evidence="10 11">2V75</strain>
    </source>
</reference>
<dbReference type="SMART" id="SM00388">
    <property type="entry name" value="HisKA"/>
    <property type="match status" value="1"/>
</dbReference>
<dbReference type="PROSITE" id="PS50113">
    <property type="entry name" value="PAC"/>
    <property type="match status" value="2"/>
</dbReference>